<sequence>MLDGHSCTADRLYHVAAYMIVIDIRVVETTVAFRRHTNCPVPHVDWVYCMRLYYSKTGTTDSLRDLAERDGQTR</sequence>
<evidence type="ECO:0000313" key="1">
    <source>
        <dbReference type="EMBL" id="KAK9730399.1"/>
    </source>
</evidence>
<organism evidence="1 2">
    <name type="scientific">Popillia japonica</name>
    <name type="common">Japanese beetle</name>
    <dbReference type="NCBI Taxonomy" id="7064"/>
    <lineage>
        <taxon>Eukaryota</taxon>
        <taxon>Metazoa</taxon>
        <taxon>Ecdysozoa</taxon>
        <taxon>Arthropoda</taxon>
        <taxon>Hexapoda</taxon>
        <taxon>Insecta</taxon>
        <taxon>Pterygota</taxon>
        <taxon>Neoptera</taxon>
        <taxon>Endopterygota</taxon>
        <taxon>Coleoptera</taxon>
        <taxon>Polyphaga</taxon>
        <taxon>Scarabaeiformia</taxon>
        <taxon>Scarabaeidae</taxon>
        <taxon>Rutelinae</taxon>
        <taxon>Popillia</taxon>
    </lineage>
</organism>
<reference evidence="1 2" key="1">
    <citation type="journal article" date="2024" name="BMC Genomics">
        <title>De novo assembly and annotation of Popillia japonica's genome with initial clues to its potential as an invasive pest.</title>
        <authorList>
            <person name="Cucini C."/>
            <person name="Boschi S."/>
            <person name="Funari R."/>
            <person name="Cardaioli E."/>
            <person name="Iannotti N."/>
            <person name="Marturano G."/>
            <person name="Paoli F."/>
            <person name="Bruttini M."/>
            <person name="Carapelli A."/>
            <person name="Frati F."/>
            <person name="Nardi F."/>
        </authorList>
    </citation>
    <scope>NUCLEOTIDE SEQUENCE [LARGE SCALE GENOMIC DNA]</scope>
    <source>
        <strain evidence="1">DMR45628</strain>
    </source>
</reference>
<dbReference type="AlphaFoldDB" id="A0AAW1L958"/>
<keyword evidence="2" id="KW-1185">Reference proteome</keyword>
<accession>A0AAW1L958</accession>
<proteinExistence type="predicted"/>
<gene>
    <name evidence="1" type="ORF">QE152_g15269</name>
</gene>
<dbReference type="EMBL" id="JASPKY010000148">
    <property type="protein sequence ID" value="KAK9730399.1"/>
    <property type="molecule type" value="Genomic_DNA"/>
</dbReference>
<comment type="caution">
    <text evidence="1">The sequence shown here is derived from an EMBL/GenBank/DDBJ whole genome shotgun (WGS) entry which is preliminary data.</text>
</comment>
<name>A0AAW1L958_POPJA</name>
<evidence type="ECO:0000313" key="2">
    <source>
        <dbReference type="Proteomes" id="UP001458880"/>
    </source>
</evidence>
<protein>
    <submittedName>
        <fullName evidence="1">Uncharacterized protein</fullName>
    </submittedName>
</protein>
<dbReference type="Proteomes" id="UP001458880">
    <property type="component" value="Unassembled WGS sequence"/>
</dbReference>